<sequence>MSPDQGISNCPLLAVRCARSVSHCSSGRAYRLADRSRLPERREVTAPHERTPRLAGSRRPLPRHQPDRLPAPPRPDEQIETLCGRLITLTRADFRVFAEYRPHRATCWACDRQWRRLEGLPPNPALTGLTGLTGLTS</sequence>
<reference evidence="2 3" key="2">
    <citation type="submission" date="2019-09" db="EMBL/GenBank/DDBJ databases">
        <authorList>
            <person name="Jin C."/>
        </authorList>
    </citation>
    <scope>NUCLEOTIDE SEQUENCE [LARGE SCALE GENOMIC DNA]</scope>
    <source>
        <strain evidence="2 3">AN110305</strain>
    </source>
</reference>
<name>A0A5B2X5B8_9PSEU</name>
<gene>
    <name evidence="2" type="ORF">F0L68_22185</name>
</gene>
<dbReference type="InterPro" id="IPR031795">
    <property type="entry name" value="Zf-HC3"/>
</dbReference>
<dbReference type="EMBL" id="VUOB01000041">
    <property type="protein sequence ID" value="KAA2258568.1"/>
    <property type="molecule type" value="Genomic_DNA"/>
</dbReference>
<evidence type="ECO:0000313" key="2">
    <source>
        <dbReference type="EMBL" id="KAA2258568.1"/>
    </source>
</evidence>
<dbReference type="Proteomes" id="UP000323454">
    <property type="component" value="Unassembled WGS sequence"/>
</dbReference>
<reference evidence="2 3" key="1">
    <citation type="submission" date="2019-09" db="EMBL/GenBank/DDBJ databases">
        <title>Goodfellowia gen. nov., a new genus of the Pseudonocardineae related to Actinoalloteichus, containing Goodfellowia coeruleoviolacea gen. nov., comb. nov. gen. nov., comb. nov.</title>
        <authorList>
            <person name="Labeda D."/>
        </authorList>
    </citation>
    <scope>NUCLEOTIDE SEQUENCE [LARGE SCALE GENOMIC DNA]</scope>
    <source>
        <strain evidence="2 3">AN110305</strain>
    </source>
</reference>
<comment type="caution">
    <text evidence="2">The sequence shown here is derived from an EMBL/GenBank/DDBJ whole genome shotgun (WGS) entry which is preliminary data.</text>
</comment>
<evidence type="ECO:0000313" key="3">
    <source>
        <dbReference type="Proteomes" id="UP000323454"/>
    </source>
</evidence>
<keyword evidence="3" id="KW-1185">Reference proteome</keyword>
<protein>
    <recommendedName>
        <fullName evidence="4">Zinc-finger</fullName>
    </recommendedName>
</protein>
<dbReference type="RefSeq" id="WP_149851565.1">
    <property type="nucleotide sequence ID" value="NZ_VUOB01000041.1"/>
</dbReference>
<organism evidence="2 3">
    <name type="scientific">Solihabitans fulvus</name>
    <dbReference type="NCBI Taxonomy" id="1892852"/>
    <lineage>
        <taxon>Bacteria</taxon>
        <taxon>Bacillati</taxon>
        <taxon>Actinomycetota</taxon>
        <taxon>Actinomycetes</taxon>
        <taxon>Pseudonocardiales</taxon>
        <taxon>Pseudonocardiaceae</taxon>
        <taxon>Solihabitans</taxon>
    </lineage>
</organism>
<feature type="compositionally biased region" description="Basic and acidic residues" evidence="1">
    <location>
        <begin position="35"/>
        <end position="52"/>
    </location>
</feature>
<evidence type="ECO:0000256" key="1">
    <source>
        <dbReference type="SAM" id="MobiDB-lite"/>
    </source>
</evidence>
<feature type="region of interest" description="Disordered" evidence="1">
    <location>
        <begin position="35"/>
        <end position="77"/>
    </location>
</feature>
<accession>A0A5B2X5B8</accession>
<dbReference type="AlphaFoldDB" id="A0A5B2X5B8"/>
<proteinExistence type="predicted"/>
<dbReference type="Pfam" id="PF16827">
    <property type="entry name" value="zf-HC3"/>
    <property type="match status" value="1"/>
</dbReference>
<evidence type="ECO:0008006" key="4">
    <source>
        <dbReference type="Google" id="ProtNLM"/>
    </source>
</evidence>
<dbReference type="OrthoDB" id="3556580at2"/>